<feature type="region of interest" description="Disordered" evidence="1">
    <location>
        <begin position="42"/>
        <end position="68"/>
    </location>
</feature>
<keyword evidence="3" id="KW-1185">Reference proteome</keyword>
<organism evidence="4">
    <name type="scientific">Anisakis simplex</name>
    <name type="common">Herring worm</name>
    <dbReference type="NCBI Taxonomy" id="6269"/>
    <lineage>
        <taxon>Eukaryota</taxon>
        <taxon>Metazoa</taxon>
        <taxon>Ecdysozoa</taxon>
        <taxon>Nematoda</taxon>
        <taxon>Chromadorea</taxon>
        <taxon>Rhabditida</taxon>
        <taxon>Spirurina</taxon>
        <taxon>Ascaridomorpha</taxon>
        <taxon>Ascaridoidea</taxon>
        <taxon>Anisakidae</taxon>
        <taxon>Anisakis</taxon>
        <taxon>Anisakis simplex complex</taxon>
    </lineage>
</organism>
<reference evidence="2 3" key="2">
    <citation type="submission" date="2018-11" db="EMBL/GenBank/DDBJ databases">
        <authorList>
            <consortium name="Pathogen Informatics"/>
        </authorList>
    </citation>
    <scope>NUCLEOTIDE SEQUENCE [LARGE SCALE GENOMIC DNA]</scope>
</reference>
<accession>A0A0M3KK13</accession>
<evidence type="ECO:0000313" key="4">
    <source>
        <dbReference type="WBParaSite" id="ASIM_0002134001-mRNA-1"/>
    </source>
</evidence>
<sequence length="154" mass="16492">MDLKGEITKFLEELIDKHPETLDAIENVRMNRLGRSSNASATLMAQGPSTSSTASSSGIQRATSNSLPTSLKLTERSSSTAVAALSDLALRDGTHIAADHEDTSQGAVHSFQDEDGNWWTYAFDAQGFGTAHALGSSRALLEMIQHNNATHPHT</sequence>
<protein>
    <submittedName>
        <fullName evidence="4">Protein pecanex (inferred by orthology to a D. melanogaster protein)</fullName>
    </submittedName>
</protein>
<dbReference type="Proteomes" id="UP000267096">
    <property type="component" value="Unassembled WGS sequence"/>
</dbReference>
<evidence type="ECO:0000313" key="2">
    <source>
        <dbReference type="EMBL" id="VDK79044.1"/>
    </source>
</evidence>
<evidence type="ECO:0000256" key="1">
    <source>
        <dbReference type="SAM" id="MobiDB-lite"/>
    </source>
</evidence>
<evidence type="ECO:0000313" key="3">
    <source>
        <dbReference type="Proteomes" id="UP000267096"/>
    </source>
</evidence>
<dbReference type="AlphaFoldDB" id="A0A0M3KK13"/>
<dbReference type="WBParaSite" id="ASIM_0002134001-mRNA-1">
    <property type="protein sequence ID" value="ASIM_0002134001-mRNA-1"/>
    <property type="gene ID" value="ASIM_0002134001"/>
</dbReference>
<dbReference type="OrthoDB" id="10037631at2759"/>
<gene>
    <name evidence="2" type="ORF">ASIM_LOCUS20711</name>
</gene>
<proteinExistence type="predicted"/>
<name>A0A0M3KK13_ANISI</name>
<dbReference type="EMBL" id="UYRR01040419">
    <property type="protein sequence ID" value="VDK79044.1"/>
    <property type="molecule type" value="Genomic_DNA"/>
</dbReference>
<reference evidence="4" key="1">
    <citation type="submission" date="2017-02" db="UniProtKB">
        <authorList>
            <consortium name="WormBaseParasite"/>
        </authorList>
    </citation>
    <scope>IDENTIFICATION</scope>
</reference>
<feature type="compositionally biased region" description="Polar residues" evidence="1">
    <location>
        <begin position="58"/>
        <end position="68"/>
    </location>
</feature>